<dbReference type="PANTHER" id="PTHR28051">
    <property type="entry name" value="PROTEIN MTL1-RELATED"/>
    <property type="match status" value="1"/>
</dbReference>
<dbReference type="GeneID" id="62194542"/>
<accession>A0A875RXM9</accession>
<feature type="compositionally biased region" description="Low complexity" evidence="1">
    <location>
        <begin position="257"/>
        <end position="268"/>
    </location>
</feature>
<feature type="region of interest" description="Disordered" evidence="1">
    <location>
        <begin position="468"/>
        <end position="529"/>
    </location>
</feature>
<dbReference type="EMBL" id="CP064812">
    <property type="protein sequence ID" value="QPG73826.1"/>
    <property type="molecule type" value="Genomic_DNA"/>
</dbReference>
<feature type="region of interest" description="Disordered" evidence="1">
    <location>
        <begin position="750"/>
        <end position="827"/>
    </location>
</feature>
<feature type="region of interest" description="Disordered" evidence="1">
    <location>
        <begin position="253"/>
        <end position="318"/>
    </location>
</feature>
<dbReference type="GO" id="GO:0007039">
    <property type="term" value="P:protein catabolic process in the vacuole"/>
    <property type="evidence" value="ECO:0007669"/>
    <property type="project" value="TreeGrafter"/>
</dbReference>
<dbReference type="RefSeq" id="XP_038777391.1">
    <property type="nucleotide sequence ID" value="XM_038921463.1"/>
</dbReference>
<feature type="compositionally biased region" description="Polar residues" evidence="1">
    <location>
        <begin position="770"/>
        <end position="780"/>
    </location>
</feature>
<dbReference type="GO" id="GO:0042149">
    <property type="term" value="P:cellular response to glucose starvation"/>
    <property type="evidence" value="ECO:0007669"/>
    <property type="project" value="TreeGrafter"/>
</dbReference>
<evidence type="ECO:0000259" key="2">
    <source>
        <dbReference type="Pfam" id="PF08550"/>
    </source>
</evidence>
<name>A0A875RXM9_EENNA</name>
<gene>
    <name evidence="3" type="ORF">FOA43_001141</name>
</gene>
<feature type="region of interest" description="Disordered" evidence="1">
    <location>
        <begin position="397"/>
        <end position="437"/>
    </location>
</feature>
<dbReference type="PANTHER" id="PTHR28051:SF1">
    <property type="entry name" value="PROTEIN MTL1-RELATED"/>
    <property type="match status" value="1"/>
</dbReference>
<feature type="compositionally biased region" description="Low complexity" evidence="1">
    <location>
        <begin position="791"/>
        <end position="815"/>
    </location>
</feature>
<evidence type="ECO:0000313" key="4">
    <source>
        <dbReference type="Proteomes" id="UP000662931"/>
    </source>
</evidence>
<feature type="compositionally biased region" description="Basic and acidic residues" evidence="1">
    <location>
        <begin position="914"/>
        <end position="930"/>
    </location>
</feature>
<feature type="compositionally biased region" description="Polar residues" evidence="1">
    <location>
        <begin position="56"/>
        <end position="65"/>
    </location>
</feature>
<protein>
    <recommendedName>
        <fullName evidence="2">Nitrogen regulatory protein areA GATA-like domain-containing protein</fullName>
    </recommendedName>
</protein>
<dbReference type="InterPro" id="IPR013860">
    <property type="entry name" value="AreA_GATA"/>
</dbReference>
<feature type="region of interest" description="Disordered" evidence="1">
    <location>
        <begin position="692"/>
        <end position="715"/>
    </location>
</feature>
<dbReference type="Pfam" id="PF08550">
    <property type="entry name" value="GATA_AreA"/>
    <property type="match status" value="1"/>
</dbReference>
<dbReference type="AlphaFoldDB" id="A0A875RXM9"/>
<proteinExistence type="predicted"/>
<dbReference type="OrthoDB" id="5563539at2759"/>
<organism evidence="3 4">
    <name type="scientific">Eeniella nana</name>
    <name type="common">Yeast</name>
    <name type="synonym">Brettanomyces nanus</name>
    <dbReference type="NCBI Taxonomy" id="13502"/>
    <lineage>
        <taxon>Eukaryota</taxon>
        <taxon>Fungi</taxon>
        <taxon>Dikarya</taxon>
        <taxon>Ascomycota</taxon>
        <taxon>Saccharomycotina</taxon>
        <taxon>Pichiomycetes</taxon>
        <taxon>Pichiales</taxon>
        <taxon>Pichiaceae</taxon>
        <taxon>Brettanomyces</taxon>
    </lineage>
</organism>
<feature type="region of interest" description="Disordered" evidence="1">
    <location>
        <begin position="1"/>
        <end position="20"/>
    </location>
</feature>
<feature type="compositionally biased region" description="Low complexity" evidence="1">
    <location>
        <begin position="875"/>
        <end position="890"/>
    </location>
</feature>
<keyword evidence="4" id="KW-1185">Reference proteome</keyword>
<dbReference type="KEGG" id="bnn:FOA43_001141"/>
<sequence length="930" mass="101879">MSKEVFNEGPTTSQHVESADDDYFKKTTFKLKRTRSMGLLDGFINQAHSTDDESSRPTTENPNKITSRDFVSDATLQKLNLIPPSSPSPYTEEELNHVPSFYTKVMPSKNSTDVFQQARNIPSGVSLVPKHELRRQEIQQQQQQQQQEKLRQHHIDLMASHALHDDTDVEDRPKQHVDYLSHKWGAEDEVLKCWRYVVLKKHDFADAARLENASWRTWAQTRSHLKTISPEELNWSKDSDVTWLYGPAFREEDKPLSSDPSLSYSSLRPQHHRSSSYSTAKHSHLMSEPSVSSPTAVTHGPAPVVDDNANDSTGNGEHLKSILKKKSNVENLIGDASYSRLQSLLEEREHRFNGSPILESTSSGALTASPAVVSLLHRETPSPLLLAGHASNSRVVGTPALGRASSSDSSSLVPSTHSGSIVTSHTTTLQKSSLKKKDPLASFINKPERHIHFNTRVDQCIAVDDSPALESDTMSSDSDSSEDVPLGPADENSSFPYSEESEQTFNEYYSGDDSSSLDEDSSFGSKPCSTDSIKRENFDHYDDKDDGLVFKASSLPASMSRKPVHHLSSAHAHSSSYTSIAPLPATALKTCSDDEDENERSMYTVSHNTRTNRGYEYYYDYNRVYSNDANPVYSVVTNGNGDVEMVDVPQSFQMEDAPMTDTPAVVDVPASISSDLPQDVDIGADYDQQSQPLMVNTGDTSLKPTTGIDTAGPSPGVSKIKVGLSGLNLNSTGLRGSTGVGSKQQLFQLADQVPQQHKQQHTKHQHPSRRSSLASQNSRKTFVFGSDSESDSGSDSSSSSCSSCSYSSSVGSDSSNTHRPQYSAPIGGKAYREGLDVQAPQSNDSGSSDDDDDDECFVLNAMPRNRSFSRGAPLSVGNGTTVSGTTNTTVQSPGAFYDKKENSYDSLASLTTEEAPHRRKQDENSSNKNS</sequence>
<dbReference type="GO" id="GO:0005773">
    <property type="term" value="C:vacuole"/>
    <property type="evidence" value="ECO:0007669"/>
    <property type="project" value="GOC"/>
</dbReference>
<feature type="region of interest" description="Disordered" evidence="1">
    <location>
        <begin position="862"/>
        <end position="930"/>
    </location>
</feature>
<feature type="domain" description="Nitrogen regulatory protein areA GATA-like" evidence="2">
    <location>
        <begin position="194"/>
        <end position="220"/>
    </location>
</feature>
<reference evidence="3" key="1">
    <citation type="submission" date="2020-10" db="EMBL/GenBank/DDBJ databases">
        <authorList>
            <person name="Roach M.J.R."/>
        </authorList>
    </citation>
    <scope>NUCLEOTIDE SEQUENCE</scope>
    <source>
        <strain evidence="3">CBS 1945</strain>
    </source>
</reference>
<dbReference type="Proteomes" id="UP000662931">
    <property type="component" value="Chromosome 1"/>
</dbReference>
<feature type="compositionally biased region" description="Low complexity" evidence="1">
    <location>
        <begin position="405"/>
        <end position="432"/>
    </location>
</feature>
<evidence type="ECO:0000256" key="1">
    <source>
        <dbReference type="SAM" id="MobiDB-lite"/>
    </source>
</evidence>
<feature type="compositionally biased region" description="Polar residues" evidence="1">
    <location>
        <begin position="692"/>
        <end position="708"/>
    </location>
</feature>
<feature type="region of interest" description="Disordered" evidence="1">
    <location>
        <begin position="43"/>
        <end position="67"/>
    </location>
</feature>
<dbReference type="InterPro" id="IPR052292">
    <property type="entry name" value="Glucose_repression_reg"/>
</dbReference>
<feature type="compositionally biased region" description="Basic residues" evidence="1">
    <location>
        <begin position="758"/>
        <end position="769"/>
    </location>
</feature>
<evidence type="ECO:0000313" key="3">
    <source>
        <dbReference type="EMBL" id="QPG73826.1"/>
    </source>
</evidence>